<dbReference type="GO" id="GO:0006465">
    <property type="term" value="P:signal peptide processing"/>
    <property type="evidence" value="ECO:0007669"/>
    <property type="project" value="UniProtKB-UniRule"/>
</dbReference>
<proteinExistence type="predicted"/>
<dbReference type="SUPFAM" id="SSF51306">
    <property type="entry name" value="LexA/Signal peptidase"/>
    <property type="match status" value="1"/>
</dbReference>
<dbReference type="CDD" id="cd06530">
    <property type="entry name" value="S26_SPase_I"/>
    <property type="match status" value="1"/>
</dbReference>
<gene>
    <name evidence="8" type="ORF">SAMN02910414_00629</name>
</gene>
<keyword evidence="3 6" id="KW-1133">Transmembrane helix</keyword>
<sequence length="169" mass="18569">MIKKICSFLATLLMLGLLAVAGLLFIPRAMGYDEFAVLSGSMKPKLQVGSLVYTKKVKESNLKKGDIVTFKLAKDTIVTHRIENINSDGTYTTKGDANNTVDGATITKENIVGKYSFNIPYLGYVSIYSKTPIGVAVLCGLIVIVLLLNFLPDALSEKEVYNDDWHNEE</sequence>
<dbReference type="GO" id="GO:0009003">
    <property type="term" value="F:signal peptidase activity"/>
    <property type="evidence" value="ECO:0007669"/>
    <property type="project" value="UniProtKB-EC"/>
</dbReference>
<comment type="subcellular location">
    <subcellularLocation>
        <location evidence="1">Membrane</location>
    </subcellularLocation>
</comment>
<evidence type="ECO:0000256" key="6">
    <source>
        <dbReference type="SAM" id="Phobius"/>
    </source>
</evidence>
<dbReference type="EMBL" id="FNPG01000007">
    <property type="protein sequence ID" value="SDY05831.1"/>
    <property type="molecule type" value="Genomic_DNA"/>
</dbReference>
<dbReference type="PANTHER" id="PTHR10806">
    <property type="entry name" value="SIGNAL PEPTIDASE COMPLEX CATALYTIC SUBUNIT SEC11"/>
    <property type="match status" value="1"/>
</dbReference>
<keyword evidence="2 6" id="KW-0812">Transmembrane</keyword>
<dbReference type="OrthoDB" id="385000at2"/>
<feature type="domain" description="Peptidase S26" evidence="7">
    <location>
        <begin position="17"/>
        <end position="74"/>
    </location>
</feature>
<reference evidence="8 9" key="1">
    <citation type="submission" date="2016-10" db="EMBL/GenBank/DDBJ databases">
        <authorList>
            <person name="de Groot N.N."/>
        </authorList>
    </citation>
    <scope>NUCLEOTIDE SEQUENCE [LARGE SCALE GENOMIC DNA]</scope>
    <source>
        <strain evidence="8 9">DSM 14045</strain>
    </source>
</reference>
<name>A0A1H3GRD0_9FIRM</name>
<evidence type="ECO:0000256" key="1">
    <source>
        <dbReference type="ARBA" id="ARBA00004370"/>
    </source>
</evidence>
<dbReference type="STRING" id="1122142.SAMN02910414_00629"/>
<dbReference type="AlphaFoldDB" id="A0A1H3GRD0"/>
<dbReference type="InterPro" id="IPR001733">
    <property type="entry name" value="Peptidase_S26B"/>
</dbReference>
<dbReference type="EC" id="3.4.21.89" evidence="5"/>
<organism evidence="8 9">
    <name type="scientific">Lachnobacterium bovis DSM 14045</name>
    <dbReference type="NCBI Taxonomy" id="1122142"/>
    <lineage>
        <taxon>Bacteria</taxon>
        <taxon>Bacillati</taxon>
        <taxon>Bacillota</taxon>
        <taxon>Clostridia</taxon>
        <taxon>Lachnospirales</taxon>
        <taxon>Lachnospiraceae</taxon>
        <taxon>Lachnobacterium</taxon>
    </lineage>
</organism>
<dbReference type="GO" id="GO:0004252">
    <property type="term" value="F:serine-type endopeptidase activity"/>
    <property type="evidence" value="ECO:0007669"/>
    <property type="project" value="UniProtKB-UniRule"/>
</dbReference>
<evidence type="ECO:0000259" key="7">
    <source>
        <dbReference type="Pfam" id="PF10502"/>
    </source>
</evidence>
<evidence type="ECO:0000313" key="9">
    <source>
        <dbReference type="Proteomes" id="UP000183918"/>
    </source>
</evidence>
<keyword evidence="4 6" id="KW-0472">Membrane</keyword>
<evidence type="ECO:0000256" key="3">
    <source>
        <dbReference type="ARBA" id="ARBA00022989"/>
    </source>
</evidence>
<dbReference type="RefSeq" id="WP_074716101.1">
    <property type="nucleotide sequence ID" value="NZ_FNPG01000007.1"/>
</dbReference>
<evidence type="ECO:0000256" key="5">
    <source>
        <dbReference type="NCBIfam" id="TIGR02228"/>
    </source>
</evidence>
<protein>
    <recommendedName>
        <fullName evidence="5">Signal peptidase I</fullName>
        <ecNumber evidence="5">3.4.21.89</ecNumber>
    </recommendedName>
</protein>
<dbReference type="InterPro" id="IPR019533">
    <property type="entry name" value="Peptidase_S26"/>
</dbReference>
<accession>A0A1H3GRD0</accession>
<evidence type="ECO:0000313" key="8">
    <source>
        <dbReference type="EMBL" id="SDY05831.1"/>
    </source>
</evidence>
<dbReference type="PANTHER" id="PTHR10806:SF6">
    <property type="entry name" value="SIGNAL PEPTIDASE COMPLEX CATALYTIC SUBUNIT SEC11"/>
    <property type="match status" value="1"/>
</dbReference>
<keyword evidence="9" id="KW-1185">Reference proteome</keyword>
<dbReference type="NCBIfam" id="TIGR02228">
    <property type="entry name" value="sigpep_I_arch"/>
    <property type="match status" value="1"/>
</dbReference>
<evidence type="ECO:0000256" key="2">
    <source>
        <dbReference type="ARBA" id="ARBA00022692"/>
    </source>
</evidence>
<dbReference type="Pfam" id="PF10502">
    <property type="entry name" value="Peptidase_S26"/>
    <property type="match status" value="1"/>
</dbReference>
<dbReference type="Gene3D" id="2.10.109.10">
    <property type="entry name" value="Umud Fragment, subunit A"/>
    <property type="match status" value="1"/>
</dbReference>
<dbReference type="GO" id="GO:0016020">
    <property type="term" value="C:membrane"/>
    <property type="evidence" value="ECO:0007669"/>
    <property type="project" value="UniProtKB-SubCell"/>
</dbReference>
<dbReference type="Proteomes" id="UP000183918">
    <property type="component" value="Unassembled WGS sequence"/>
</dbReference>
<dbReference type="InterPro" id="IPR036286">
    <property type="entry name" value="LexA/Signal_pep-like_sf"/>
</dbReference>
<evidence type="ECO:0000256" key="4">
    <source>
        <dbReference type="ARBA" id="ARBA00023136"/>
    </source>
</evidence>
<feature type="transmembrane region" description="Helical" evidence="6">
    <location>
        <begin position="133"/>
        <end position="151"/>
    </location>
</feature>